<dbReference type="Proteomes" id="UP000260351">
    <property type="component" value="Unassembled WGS sequence"/>
</dbReference>
<gene>
    <name evidence="3" type="ORF">DZC52_11315</name>
</gene>
<feature type="domain" description="Acyltransferase 3" evidence="2">
    <location>
        <begin position="47"/>
        <end position="401"/>
    </location>
</feature>
<feature type="transmembrane region" description="Helical" evidence="1">
    <location>
        <begin position="169"/>
        <end position="189"/>
    </location>
</feature>
<dbReference type="OrthoDB" id="8206682at2"/>
<name>A0A3E1K6N5_9GAMM</name>
<keyword evidence="3" id="KW-0808">Transferase</keyword>
<evidence type="ECO:0000313" key="4">
    <source>
        <dbReference type="Proteomes" id="UP000260351"/>
    </source>
</evidence>
<dbReference type="EMBL" id="QUZK01000042">
    <property type="protein sequence ID" value="RFF29674.1"/>
    <property type="molecule type" value="Genomic_DNA"/>
</dbReference>
<keyword evidence="1" id="KW-0812">Transmembrane</keyword>
<feature type="transmembrane region" description="Helical" evidence="1">
    <location>
        <begin position="302"/>
        <end position="323"/>
    </location>
</feature>
<sequence length="468" mass="50785">MHCFRLISSDFSPRWQAFPVSQAGPYTRRQVDPEHALRHPQHDQRDLYPDALRALALLVVVFGHWFATLPRLEAGRLAATDHLLDVWIPAAFLTWAVQVVPLFVFVSAAVSTRGVARRAHQGHSQLRWWGGRALRLARPTVTYMAALTLLVGIAQFTGGRFLGTFEGSLTIHLWFLVMLLSVQALLPLSVEADRRFGLGAVLGLIVLAALVDIFRAGALWPTQWLALGARVTGSEGGIGWLNAFVVWLLPQQLGIAWQRGRFRGAITGLLLFMLGAGWLLGSMLSGYPVGMIGQDLEGNSNMLPPTLALIGVMWLQVGLVLLCERPARWLLDRERLAGIVAFLGAFGMPLYLWHKLAELPAAWLGEIIGAPIDAGTPGDPGFWSGRLWWLGLCLLMVVPVLAVVAWIETRRRASVPHTDSAPAVLAGGAALLAGLMSALALGAVPGSIIGLVGVSLASLLLRSRRRDA</sequence>
<evidence type="ECO:0000313" key="3">
    <source>
        <dbReference type="EMBL" id="RFF29674.1"/>
    </source>
</evidence>
<organism evidence="3 4">
    <name type="scientific">Wenzhouxiangella sediminis</name>
    <dbReference type="NCBI Taxonomy" id="1792836"/>
    <lineage>
        <taxon>Bacteria</taxon>
        <taxon>Pseudomonadati</taxon>
        <taxon>Pseudomonadota</taxon>
        <taxon>Gammaproteobacteria</taxon>
        <taxon>Chromatiales</taxon>
        <taxon>Wenzhouxiangellaceae</taxon>
        <taxon>Wenzhouxiangella</taxon>
    </lineage>
</organism>
<dbReference type="InterPro" id="IPR002656">
    <property type="entry name" value="Acyl_transf_3_dom"/>
</dbReference>
<dbReference type="GO" id="GO:0016747">
    <property type="term" value="F:acyltransferase activity, transferring groups other than amino-acyl groups"/>
    <property type="evidence" value="ECO:0007669"/>
    <property type="project" value="InterPro"/>
</dbReference>
<dbReference type="Pfam" id="PF01757">
    <property type="entry name" value="Acyl_transf_3"/>
    <property type="match status" value="1"/>
</dbReference>
<keyword evidence="4" id="KW-1185">Reference proteome</keyword>
<feature type="transmembrane region" description="Helical" evidence="1">
    <location>
        <begin position="136"/>
        <end position="157"/>
    </location>
</feature>
<evidence type="ECO:0000256" key="1">
    <source>
        <dbReference type="SAM" id="Phobius"/>
    </source>
</evidence>
<proteinExistence type="predicted"/>
<keyword evidence="1" id="KW-1133">Transmembrane helix</keyword>
<evidence type="ECO:0000259" key="2">
    <source>
        <dbReference type="Pfam" id="PF01757"/>
    </source>
</evidence>
<feature type="transmembrane region" description="Helical" evidence="1">
    <location>
        <begin position="335"/>
        <end position="354"/>
    </location>
</feature>
<keyword evidence="3" id="KW-0012">Acyltransferase</keyword>
<keyword evidence="1" id="KW-0472">Membrane</keyword>
<feature type="transmembrane region" description="Helical" evidence="1">
    <location>
        <begin position="419"/>
        <end position="437"/>
    </location>
</feature>
<reference evidence="3 4" key="1">
    <citation type="submission" date="2018-08" db="EMBL/GenBank/DDBJ databases">
        <title>Wenzhouxiangella salilacus sp. nov., a novel bacterium isolated from a saline lake in Xinjiang Province, China.</title>
        <authorList>
            <person name="Han S."/>
        </authorList>
    </citation>
    <scope>NUCLEOTIDE SEQUENCE [LARGE SCALE GENOMIC DNA]</scope>
    <source>
        <strain evidence="3 4">XDB06</strain>
    </source>
</reference>
<feature type="transmembrane region" description="Helical" evidence="1">
    <location>
        <begin position="47"/>
        <end position="67"/>
    </location>
</feature>
<feature type="transmembrane region" description="Helical" evidence="1">
    <location>
        <begin position="238"/>
        <end position="257"/>
    </location>
</feature>
<feature type="transmembrane region" description="Helical" evidence="1">
    <location>
        <begin position="387"/>
        <end position="407"/>
    </location>
</feature>
<accession>A0A3E1K6N5</accession>
<feature type="transmembrane region" description="Helical" evidence="1">
    <location>
        <begin position="443"/>
        <end position="461"/>
    </location>
</feature>
<feature type="transmembrane region" description="Helical" evidence="1">
    <location>
        <begin position="196"/>
        <end position="218"/>
    </location>
</feature>
<feature type="transmembrane region" description="Helical" evidence="1">
    <location>
        <begin position="269"/>
        <end position="290"/>
    </location>
</feature>
<dbReference type="AlphaFoldDB" id="A0A3E1K6N5"/>
<feature type="transmembrane region" description="Helical" evidence="1">
    <location>
        <begin position="87"/>
        <end position="115"/>
    </location>
</feature>
<protein>
    <submittedName>
        <fullName evidence="3">Acyltransferase</fullName>
    </submittedName>
</protein>
<comment type="caution">
    <text evidence="3">The sequence shown here is derived from an EMBL/GenBank/DDBJ whole genome shotgun (WGS) entry which is preliminary data.</text>
</comment>